<evidence type="ECO:0000256" key="1">
    <source>
        <dbReference type="SAM" id="MobiDB-lite"/>
    </source>
</evidence>
<dbReference type="STRING" id="1000565.METUNv1_01755"/>
<keyword evidence="3" id="KW-1185">Reference proteome</keyword>
<dbReference type="InterPro" id="IPR036514">
    <property type="entry name" value="SGNH_hydro_sf"/>
</dbReference>
<feature type="region of interest" description="Disordered" evidence="1">
    <location>
        <begin position="1"/>
        <end position="30"/>
    </location>
</feature>
<dbReference type="SUPFAM" id="SSF52266">
    <property type="entry name" value="SGNH hydrolase"/>
    <property type="match status" value="1"/>
</dbReference>
<sequence>MSGLDRFGRPALRSSPRQAQDVVRAAGATPQGADRKRLLIYGNSIASQSTSSLAQQTTYTTAAANAGSNVLALASVAGITDGSKIAVGLYEGSVFATTVSGAPAGNNVTLAQPLPKLVRASASISAYTTARAFPIRQNIGPISAAVMLLGMPVEVLRGYGYGGSRLGEMLFDLADVLQRTRPNYVALHLYENDIAADATLAQLMAWTRFAVSLVRGFGAVPIICTSVPSTSFNTTGRAAVFDGLLAYVKKDLGEAYIDFSTPWLDATAVTSRPPLAGWATDGIHPNASRRVSAAVYALDTLHGLFGEGGSYADRDLSANTRLAGSGGTATGLQGGSVVAAGYTIIADAGVTATASKTTDDQQRIVWSIPGASNITSNQLTASKTFALPANAGGSGVVRCVCRVRINALVNISMLYLQASFSGGEVYGVEQSADFGADPALIGRTLTFETPAIVIPEGATTVAPQFKARPYTLASPSGVAGDVIIEEMAIIPATIL</sequence>
<evidence type="ECO:0000313" key="2">
    <source>
        <dbReference type="EMBL" id="EGK71977.1"/>
    </source>
</evidence>
<gene>
    <name evidence="2" type="ORF">METUNv1_01755</name>
</gene>
<evidence type="ECO:0000313" key="3">
    <source>
        <dbReference type="Proteomes" id="UP000005019"/>
    </source>
</evidence>
<name>F5RBW0_METUF</name>
<dbReference type="Gene3D" id="3.40.50.1110">
    <property type="entry name" value="SGNH hydrolase"/>
    <property type="match status" value="1"/>
</dbReference>
<proteinExistence type="predicted"/>
<comment type="caution">
    <text evidence="2">The sequence shown here is derived from an EMBL/GenBank/DDBJ whole genome shotgun (WGS) entry which is preliminary data.</text>
</comment>
<accession>F5RBW0</accession>
<organism evidence="2 3">
    <name type="scientific">Methyloversatilis universalis (strain ATCC BAA-1314 / DSM 25237 / JCM 13912 / CCUG 52030 / FAM5)</name>
    <dbReference type="NCBI Taxonomy" id="1000565"/>
    <lineage>
        <taxon>Bacteria</taxon>
        <taxon>Pseudomonadati</taxon>
        <taxon>Pseudomonadota</taxon>
        <taxon>Betaproteobacteria</taxon>
        <taxon>Nitrosomonadales</taxon>
        <taxon>Sterolibacteriaceae</taxon>
        <taxon>Methyloversatilis</taxon>
    </lineage>
</organism>
<dbReference type="EMBL" id="AFHG01000044">
    <property type="protein sequence ID" value="EGK71977.1"/>
    <property type="molecule type" value="Genomic_DNA"/>
</dbReference>
<dbReference type="RefSeq" id="WP_008060815.1">
    <property type="nucleotide sequence ID" value="NZ_AFHG01000044.1"/>
</dbReference>
<reference evidence="2 3" key="1">
    <citation type="journal article" date="2011" name="J. Bacteriol.">
        <title>Genome sequence of Methyloversatilis universalis FAM5T, a methylotrophic representative of the order Rhodocyclales.</title>
        <authorList>
            <person name="Kittichotirat W."/>
            <person name="Good N.M."/>
            <person name="Hall R."/>
            <person name="Bringel F."/>
            <person name="Lajus A."/>
            <person name="Medigue C."/>
            <person name="Smalley N.E."/>
            <person name="Beck D."/>
            <person name="Bumgarner R."/>
            <person name="Vuilleumier S."/>
            <person name="Kalyuzhnaya M.G."/>
        </authorList>
    </citation>
    <scope>NUCLEOTIDE SEQUENCE [LARGE SCALE GENOMIC DNA]</scope>
    <source>
        <strain evidence="3">ATCC BAA-1314 / JCM 13912 / FAM5</strain>
    </source>
</reference>
<protein>
    <submittedName>
        <fullName evidence="2">Uncharacterized protein</fullName>
    </submittedName>
</protein>
<dbReference type="AlphaFoldDB" id="F5RBW0"/>
<dbReference type="Proteomes" id="UP000005019">
    <property type="component" value="Unassembled WGS sequence"/>
</dbReference>
<dbReference type="GO" id="GO:0016788">
    <property type="term" value="F:hydrolase activity, acting on ester bonds"/>
    <property type="evidence" value="ECO:0007669"/>
    <property type="project" value="UniProtKB-ARBA"/>
</dbReference>